<dbReference type="RefSeq" id="XP_029238296.1">
    <property type="nucleotide sequence ID" value="XM_029381815.1"/>
</dbReference>
<dbReference type="Proteomes" id="UP000283634">
    <property type="component" value="Unassembled WGS sequence"/>
</dbReference>
<proteinExistence type="predicted"/>
<evidence type="ECO:0000313" key="1">
    <source>
        <dbReference type="EMBL" id="RNF04784.1"/>
    </source>
</evidence>
<dbReference type="EMBL" id="MKGL01000153">
    <property type="protein sequence ID" value="RNF04784.1"/>
    <property type="molecule type" value="Genomic_DNA"/>
</dbReference>
<accession>A0A422NH57</accession>
<organism evidence="1 2">
    <name type="scientific">Trypanosoma rangeli</name>
    <dbReference type="NCBI Taxonomy" id="5698"/>
    <lineage>
        <taxon>Eukaryota</taxon>
        <taxon>Discoba</taxon>
        <taxon>Euglenozoa</taxon>
        <taxon>Kinetoplastea</taxon>
        <taxon>Metakinetoplastina</taxon>
        <taxon>Trypanosomatida</taxon>
        <taxon>Trypanosomatidae</taxon>
        <taxon>Trypanosoma</taxon>
        <taxon>Herpetosoma</taxon>
    </lineage>
</organism>
<protein>
    <submittedName>
        <fullName evidence="1">Uncharacterized protein</fullName>
    </submittedName>
</protein>
<evidence type="ECO:0000313" key="2">
    <source>
        <dbReference type="Proteomes" id="UP000283634"/>
    </source>
</evidence>
<comment type="caution">
    <text evidence="1">The sequence shown here is derived from an EMBL/GenBank/DDBJ whole genome shotgun (WGS) entry which is preliminary data.</text>
</comment>
<sequence>MRGSSVVSLLCPVDDGYTWTGGVFFSACTVFASVADMCGSWDKMVYWRDPVTDSPLSPVGRLCRNDVPHCGQHASWNVMWFAHRFCSRRFAASLVEEYANNKERDCVVRHGGGECFTLVLRHGHLPHMPSQEEVSCGMRSAPLAMLGRTDNLLEEVPVVLVHRQPGGTWAIELPLSHGIFFCTFRIPNPVVLSTFYR</sequence>
<dbReference type="GeneID" id="40328843"/>
<dbReference type="PROSITE" id="PS51257">
    <property type="entry name" value="PROKAR_LIPOPROTEIN"/>
    <property type="match status" value="1"/>
</dbReference>
<name>A0A422NH57_TRYRA</name>
<reference evidence="1 2" key="1">
    <citation type="journal article" date="2018" name="BMC Genomics">
        <title>Genomic comparison of Trypanosoma conorhini and Trypanosoma rangeli to Trypanosoma cruzi strains of high and low virulence.</title>
        <authorList>
            <person name="Bradwell K.R."/>
            <person name="Koparde V.N."/>
            <person name="Matveyev A.V."/>
            <person name="Serrano M.G."/>
            <person name="Alves J.M."/>
            <person name="Parikh H."/>
            <person name="Huang B."/>
            <person name="Lee V."/>
            <person name="Espinosa-Alvarez O."/>
            <person name="Ortiz P.A."/>
            <person name="Costa-Martins A.G."/>
            <person name="Teixeira M.M."/>
            <person name="Buck G.A."/>
        </authorList>
    </citation>
    <scope>NUCLEOTIDE SEQUENCE [LARGE SCALE GENOMIC DNA]</scope>
    <source>
        <strain evidence="1 2">AM80</strain>
    </source>
</reference>
<keyword evidence="2" id="KW-1185">Reference proteome</keyword>
<gene>
    <name evidence="1" type="ORF">TraAM80_04910</name>
</gene>
<dbReference type="AlphaFoldDB" id="A0A422NH57"/>